<name>A0A497ERL6_9CREN</name>
<dbReference type="PANTHER" id="PTHR39673:SF5">
    <property type="entry name" value="TUNGSTEN-CONTAINING FORMYLMETHANOFURAN DEHYDROGENASE 2 SUBUNIT C"/>
    <property type="match status" value="1"/>
</dbReference>
<dbReference type="GO" id="GO:0019386">
    <property type="term" value="P:methanogenesis, from carbon dioxide"/>
    <property type="evidence" value="ECO:0007669"/>
    <property type="project" value="UniProtKB-UniPathway"/>
</dbReference>
<evidence type="ECO:0000313" key="4">
    <source>
        <dbReference type="EMBL" id="RLE49839.1"/>
    </source>
</evidence>
<reference evidence="4 5" key="1">
    <citation type="submission" date="2018-06" db="EMBL/GenBank/DDBJ databases">
        <title>Extensive metabolic versatility and redundancy in microbially diverse, dynamic hydrothermal sediments.</title>
        <authorList>
            <person name="Dombrowski N."/>
            <person name="Teske A."/>
            <person name="Baker B.J."/>
        </authorList>
    </citation>
    <scope>NUCLEOTIDE SEQUENCE [LARGE SCALE GENOMIC DNA]</scope>
    <source>
        <strain evidence="4">B30_G17</strain>
    </source>
</reference>
<evidence type="ECO:0000313" key="5">
    <source>
        <dbReference type="Proteomes" id="UP000281962"/>
    </source>
</evidence>
<dbReference type="EC" id="1.2.7.12" evidence="2"/>
<comment type="caution">
    <text evidence="4">The sequence shown here is derived from an EMBL/GenBank/DDBJ whole genome shotgun (WGS) entry which is preliminary data.</text>
</comment>
<dbReference type="GO" id="GO:0018493">
    <property type="term" value="F:formylmethanofuran dehydrogenase activity"/>
    <property type="evidence" value="ECO:0007669"/>
    <property type="project" value="UniProtKB-EC"/>
</dbReference>
<dbReference type="Proteomes" id="UP000281962">
    <property type="component" value="Unassembled WGS sequence"/>
</dbReference>
<evidence type="ECO:0000256" key="3">
    <source>
        <dbReference type="ARBA" id="ARBA00048228"/>
    </source>
</evidence>
<protein>
    <recommendedName>
        <fullName evidence="2">formylmethanofuran dehydrogenase</fullName>
        <ecNumber evidence="2">1.2.7.12</ecNumber>
    </recommendedName>
</protein>
<dbReference type="SUPFAM" id="SSF69336">
    <property type="entry name" value="Alpha subunit of glutamate synthase, C-terminal domain"/>
    <property type="match status" value="1"/>
</dbReference>
<accession>A0A497ERL6</accession>
<dbReference type="PANTHER" id="PTHR39673">
    <property type="entry name" value="TUNGSTEN FORMYLMETHANOFURAN DEHYDROGENASE, SUBUNIT C (FWDC)"/>
    <property type="match status" value="1"/>
</dbReference>
<dbReference type="UniPathway" id="UPA00640">
    <property type="reaction ID" value="UER00692"/>
</dbReference>
<dbReference type="InterPro" id="IPR036485">
    <property type="entry name" value="Glu_synth_asu_C_sf"/>
</dbReference>
<organism evidence="4 5">
    <name type="scientific">Thermoproteota archaeon</name>
    <dbReference type="NCBI Taxonomy" id="2056631"/>
    <lineage>
        <taxon>Archaea</taxon>
        <taxon>Thermoproteota</taxon>
    </lineage>
</organism>
<proteinExistence type="predicted"/>
<sequence>MNGEICEIIIKPKKEFKVPVEVDVIKPENFAGKSLNEILGLVVYEGNKERKLGELFEVVGEPVDDASKIRIIIEGSTRKLWSIGAEMTTGEIIVKGDVGHYLGMKMKGGSILVHGNVGSWIGAEMTNGTIEIHGNAGDYIGARFRGERPEFGMKGGKIVIHGNAGVEVGRGMIKGTIIIDGNCLEFLGANMKGGSILVKGNCTRRIGSGMTGGKIIVCGHVDSILPSFYIEDISKTAKVKGVVIEGPFYLFLGDYMASTKANGRLFISISNNPHLKKFLELIEGGE</sequence>
<dbReference type="CDD" id="cd00980">
    <property type="entry name" value="FwdC/FmdC"/>
    <property type="match status" value="1"/>
</dbReference>
<comment type="pathway">
    <text evidence="1">One-carbon metabolism; methanogenesis from CO(2); 5,10-methenyl-5,6,7,8-tetrahydromethanopterin from CO(2): step 1/3.</text>
</comment>
<dbReference type="AlphaFoldDB" id="A0A497ERL6"/>
<evidence type="ECO:0000256" key="1">
    <source>
        <dbReference type="ARBA" id="ARBA00004830"/>
    </source>
</evidence>
<comment type="catalytic activity">
    <reaction evidence="3">
        <text>N-formylmethanofuran + 2 oxidized [2Fe-2S]-[ferredoxin] + H2O = methanofuran + 2 reduced [2Fe-2S]-[ferredoxin] + CO2 + H(+)</text>
        <dbReference type="Rhea" id="RHEA:19841"/>
        <dbReference type="Rhea" id="RHEA-COMP:10000"/>
        <dbReference type="Rhea" id="RHEA-COMP:10001"/>
        <dbReference type="ChEBI" id="CHEBI:15377"/>
        <dbReference type="ChEBI" id="CHEBI:15378"/>
        <dbReference type="ChEBI" id="CHEBI:16526"/>
        <dbReference type="ChEBI" id="CHEBI:33737"/>
        <dbReference type="ChEBI" id="CHEBI:33738"/>
        <dbReference type="ChEBI" id="CHEBI:57727"/>
        <dbReference type="ChEBI" id="CHEBI:58151"/>
        <dbReference type="EC" id="1.2.7.12"/>
    </reaction>
</comment>
<evidence type="ECO:0000256" key="2">
    <source>
        <dbReference type="ARBA" id="ARBA00012692"/>
    </source>
</evidence>
<dbReference type="Gene3D" id="2.160.20.60">
    <property type="entry name" value="Glutamate synthase, alpha subunit, C-terminal domain"/>
    <property type="match status" value="1"/>
</dbReference>
<gene>
    <name evidence="4" type="ORF">DRJ21_02125</name>
</gene>
<dbReference type="InterPro" id="IPR017550">
    <property type="entry name" value="Formylmethanofuran_DH_suC"/>
</dbReference>
<dbReference type="NCBIfam" id="TIGR03122">
    <property type="entry name" value="one_C_dehyd_C"/>
    <property type="match status" value="1"/>
</dbReference>
<dbReference type="GO" id="GO:0046914">
    <property type="term" value="F:transition metal ion binding"/>
    <property type="evidence" value="ECO:0007669"/>
    <property type="project" value="InterPro"/>
</dbReference>
<dbReference type="EMBL" id="QMQY01000083">
    <property type="protein sequence ID" value="RLE49839.1"/>
    <property type="molecule type" value="Genomic_DNA"/>
</dbReference>